<dbReference type="Proteomes" id="UP001518925">
    <property type="component" value="Unassembled WGS sequence"/>
</dbReference>
<keyword evidence="4 8" id="KW-0028">Amino-acid biosynthesis</keyword>
<dbReference type="CDD" id="cd12110">
    <property type="entry name" value="PHP_HisPPase_Hisj_like"/>
    <property type="match status" value="1"/>
</dbReference>
<evidence type="ECO:0000259" key="9">
    <source>
        <dbReference type="Pfam" id="PF02811"/>
    </source>
</evidence>
<evidence type="ECO:0000256" key="6">
    <source>
        <dbReference type="ARBA" id="ARBA00023102"/>
    </source>
</evidence>
<proteinExistence type="inferred from homology"/>
<dbReference type="PANTHER" id="PTHR21039:SF0">
    <property type="entry name" value="HISTIDINOL-PHOSPHATASE"/>
    <property type="match status" value="1"/>
</dbReference>
<dbReference type="InterPro" id="IPR010140">
    <property type="entry name" value="Histidinol_P_phosphatase_HisJ"/>
</dbReference>
<organism evidence="10 11">
    <name type="scientific">Bacillus suaedaesalsae</name>
    <dbReference type="NCBI Taxonomy" id="2810349"/>
    <lineage>
        <taxon>Bacteria</taxon>
        <taxon>Bacillati</taxon>
        <taxon>Bacillota</taxon>
        <taxon>Bacilli</taxon>
        <taxon>Bacillales</taxon>
        <taxon>Bacillaceae</taxon>
        <taxon>Bacillus</taxon>
    </lineage>
</organism>
<dbReference type="Gene3D" id="3.20.20.140">
    <property type="entry name" value="Metal-dependent hydrolases"/>
    <property type="match status" value="1"/>
</dbReference>
<evidence type="ECO:0000256" key="1">
    <source>
        <dbReference type="ARBA" id="ARBA00004970"/>
    </source>
</evidence>
<evidence type="ECO:0000256" key="4">
    <source>
        <dbReference type="ARBA" id="ARBA00022605"/>
    </source>
</evidence>
<evidence type="ECO:0000256" key="3">
    <source>
        <dbReference type="ARBA" id="ARBA00013085"/>
    </source>
</evidence>
<dbReference type="Pfam" id="PF02811">
    <property type="entry name" value="PHP"/>
    <property type="match status" value="1"/>
</dbReference>
<accession>A0ABS2DG28</accession>
<evidence type="ECO:0000313" key="10">
    <source>
        <dbReference type="EMBL" id="MBM6617434.1"/>
    </source>
</evidence>
<protein>
    <recommendedName>
        <fullName evidence="3 8">Histidinol-phosphatase</fullName>
        <shortName evidence="8">HolPase</shortName>
        <ecNumber evidence="3 8">3.1.3.15</ecNumber>
    </recommendedName>
</protein>
<dbReference type="PANTHER" id="PTHR21039">
    <property type="entry name" value="HISTIDINOL PHOSPHATASE-RELATED"/>
    <property type="match status" value="1"/>
</dbReference>
<evidence type="ECO:0000256" key="7">
    <source>
        <dbReference type="ARBA" id="ARBA00049158"/>
    </source>
</evidence>
<dbReference type="InterPro" id="IPR016195">
    <property type="entry name" value="Pol/histidinol_Pase-like"/>
</dbReference>
<comment type="similarity">
    <text evidence="2 8">Belongs to the PHP hydrolase family. HisK subfamily.</text>
</comment>
<dbReference type="EMBL" id="JAFELM010000022">
    <property type="protein sequence ID" value="MBM6617434.1"/>
    <property type="molecule type" value="Genomic_DNA"/>
</dbReference>
<keyword evidence="6 8" id="KW-0368">Histidine biosynthesis</keyword>
<dbReference type="NCBIfam" id="NF005996">
    <property type="entry name" value="PRK08123.1"/>
    <property type="match status" value="1"/>
</dbReference>
<dbReference type="SUPFAM" id="SSF89550">
    <property type="entry name" value="PHP domain-like"/>
    <property type="match status" value="1"/>
</dbReference>
<dbReference type="InterPro" id="IPR004013">
    <property type="entry name" value="PHP_dom"/>
</dbReference>
<reference evidence="10 11" key="1">
    <citation type="submission" date="2021-02" db="EMBL/GenBank/DDBJ databases">
        <title>Bacillus sp. RD4P76, an endophyte from a halophyte.</title>
        <authorList>
            <person name="Sun J.-Q."/>
        </authorList>
    </citation>
    <scope>NUCLEOTIDE SEQUENCE [LARGE SCALE GENOMIC DNA]</scope>
    <source>
        <strain evidence="10 11">RD4P76</strain>
    </source>
</reference>
<sequence length="281" mass="32196">MLADGHIHSPYCPHGTKDSFEKYIEKAIFLGLEEITFTEHAPLPSTFVDPTPLKDSAMRLEYLENYFKEITILKEKYHSNIKINRGLEVDYIEGYESETRRFLQDYGSFIDDSILSVHFLKHKDAYYCVDYSPEAFSDMISIFGGIEAIYQKYFETLLMSIKADLGPFKPKRIGHITLVHKFQIKYPVQKSFEQDIKNILTEMATHNLQLDYNGAGTAKPLCKEPYPPLWIIEEAIKINIPIVYGSDAHQAKDMGQGLDVMKKDILLSPTSYNNAAFNEGV</sequence>
<comment type="catalytic activity">
    <reaction evidence="7 8">
        <text>L-histidinol phosphate + H2O = L-histidinol + phosphate</text>
        <dbReference type="Rhea" id="RHEA:14465"/>
        <dbReference type="ChEBI" id="CHEBI:15377"/>
        <dbReference type="ChEBI" id="CHEBI:43474"/>
        <dbReference type="ChEBI" id="CHEBI:57699"/>
        <dbReference type="ChEBI" id="CHEBI:57980"/>
        <dbReference type="EC" id="3.1.3.15"/>
    </reaction>
</comment>
<feature type="domain" description="PHP" evidence="9">
    <location>
        <begin position="4"/>
        <end position="213"/>
    </location>
</feature>
<gene>
    <name evidence="10" type="primary">hisJ</name>
    <name evidence="10" type="ORF">JR050_07060</name>
</gene>
<evidence type="ECO:0000256" key="8">
    <source>
        <dbReference type="RuleBase" id="RU366003"/>
    </source>
</evidence>
<comment type="pathway">
    <text evidence="1 8">Amino-acid biosynthesis; L-histidine biosynthesis; L-histidine from 5-phospho-alpha-D-ribose 1-diphosphate: step 8/9.</text>
</comment>
<keyword evidence="11" id="KW-1185">Reference proteome</keyword>
<evidence type="ECO:0000256" key="5">
    <source>
        <dbReference type="ARBA" id="ARBA00022801"/>
    </source>
</evidence>
<keyword evidence="5 8" id="KW-0378">Hydrolase</keyword>
<name>A0ABS2DG28_9BACI</name>
<evidence type="ECO:0000256" key="2">
    <source>
        <dbReference type="ARBA" id="ARBA00009152"/>
    </source>
</evidence>
<evidence type="ECO:0000313" key="11">
    <source>
        <dbReference type="Proteomes" id="UP001518925"/>
    </source>
</evidence>
<comment type="caution">
    <text evidence="10">The sequence shown here is derived from an EMBL/GenBank/DDBJ whole genome shotgun (WGS) entry which is preliminary data.</text>
</comment>
<dbReference type="GO" id="GO:0004401">
    <property type="term" value="F:histidinol-phosphatase activity"/>
    <property type="evidence" value="ECO:0007669"/>
    <property type="project" value="UniProtKB-EC"/>
</dbReference>
<dbReference type="RefSeq" id="WP_204202809.1">
    <property type="nucleotide sequence ID" value="NZ_JAFELM010000022.1"/>
</dbReference>
<dbReference type="EC" id="3.1.3.15" evidence="3 8"/>
<dbReference type="NCBIfam" id="TIGR01856">
    <property type="entry name" value="hisJ_fam"/>
    <property type="match status" value="1"/>
</dbReference>